<dbReference type="Pfam" id="PF05598">
    <property type="entry name" value="DUF772"/>
    <property type="match status" value="1"/>
</dbReference>
<dbReference type="EMBL" id="JEOB01000004">
    <property type="protein sequence ID" value="EXM37489.1"/>
    <property type="molecule type" value="Genomic_DNA"/>
</dbReference>
<accession>A0A011UA98</accession>
<dbReference type="AlphaFoldDB" id="A0A011UA98"/>
<keyword evidence="5" id="KW-1185">Reference proteome</keyword>
<feature type="compositionally biased region" description="Low complexity" evidence="1">
    <location>
        <begin position="229"/>
        <end position="238"/>
    </location>
</feature>
<feature type="region of interest" description="Disordered" evidence="1">
    <location>
        <begin position="218"/>
        <end position="238"/>
    </location>
</feature>
<gene>
    <name evidence="4" type="ORF">RASY3_12945</name>
</gene>
<dbReference type="PANTHER" id="PTHR42983:SF1">
    <property type="entry name" value="IRON-MOLYBDENUM PROTEIN"/>
    <property type="match status" value="1"/>
</dbReference>
<dbReference type="InterPro" id="IPR008490">
    <property type="entry name" value="Transposase_InsH_N"/>
</dbReference>
<dbReference type="Gene3D" id="3.30.420.130">
    <property type="entry name" value="Dinitrogenase iron-molybdenum cofactor biosynthesis domain"/>
    <property type="match status" value="1"/>
</dbReference>
<evidence type="ECO:0000259" key="3">
    <source>
        <dbReference type="Pfam" id="PF05598"/>
    </source>
</evidence>
<sequence length="238" mass="25914">MYKFKREKQISFTDFNQPLGLQMNPDNRWVKKAAMIPWETIEAEYAKLFPSHTGMPAKPLRMALGSLLIQKQYHYPDEELVEGGRIVISVGNYTLENSISEEITRKGSAIMRIAVTYENGQIFQHFGRTEQFKLYDVADGKIISEQIVGTMGAGHGALAGFLKNAQADVLICGGIGGGAQMAMQEAGIALYGGNMGSADDAVASFLANTLVQNENPTCDHHHEHGEGHSCGTHSCGGH</sequence>
<evidence type="ECO:0000313" key="4">
    <source>
        <dbReference type="EMBL" id="EXM37489.1"/>
    </source>
</evidence>
<feature type="compositionally biased region" description="Basic and acidic residues" evidence="1">
    <location>
        <begin position="218"/>
        <end position="227"/>
    </location>
</feature>
<proteinExistence type="predicted"/>
<comment type="caution">
    <text evidence="4">The sequence shown here is derived from an EMBL/GenBank/DDBJ whole genome shotgun (WGS) entry which is preliminary data.</text>
</comment>
<evidence type="ECO:0000256" key="1">
    <source>
        <dbReference type="SAM" id="MobiDB-lite"/>
    </source>
</evidence>
<dbReference type="Proteomes" id="UP000021369">
    <property type="component" value="Unassembled WGS sequence"/>
</dbReference>
<dbReference type="InterPro" id="IPR003731">
    <property type="entry name" value="Di-Nase_FeMo-co_biosynth"/>
</dbReference>
<name>A0A011UA98_RUMAL</name>
<evidence type="ECO:0000313" key="5">
    <source>
        <dbReference type="Proteomes" id="UP000021369"/>
    </source>
</evidence>
<dbReference type="CDD" id="cd00851">
    <property type="entry name" value="MTH1175"/>
    <property type="match status" value="1"/>
</dbReference>
<dbReference type="SUPFAM" id="SSF53146">
    <property type="entry name" value="Nitrogenase accessory factor-like"/>
    <property type="match status" value="1"/>
</dbReference>
<dbReference type="InterPro" id="IPR036105">
    <property type="entry name" value="DiNase_FeMo-co_biosyn_sf"/>
</dbReference>
<feature type="domain" description="Dinitrogenase iron-molybdenum cofactor biosynthesis" evidence="2">
    <location>
        <begin position="119"/>
        <end position="206"/>
    </location>
</feature>
<dbReference type="Pfam" id="PF02579">
    <property type="entry name" value="Nitro_FeMo-Co"/>
    <property type="match status" value="1"/>
</dbReference>
<dbReference type="PATRIC" id="fig|1341156.4.peg.3611"/>
<dbReference type="InterPro" id="IPR033913">
    <property type="entry name" value="MTH1175_dom"/>
</dbReference>
<organism evidence="4 5">
    <name type="scientific">Ruminococcus albus SY3</name>
    <dbReference type="NCBI Taxonomy" id="1341156"/>
    <lineage>
        <taxon>Bacteria</taxon>
        <taxon>Bacillati</taxon>
        <taxon>Bacillota</taxon>
        <taxon>Clostridia</taxon>
        <taxon>Eubacteriales</taxon>
        <taxon>Oscillospiraceae</taxon>
        <taxon>Ruminococcus</taxon>
    </lineage>
</organism>
<reference evidence="4 5" key="1">
    <citation type="submission" date="2013-06" db="EMBL/GenBank/DDBJ databases">
        <title>Rumen cellulosomics: divergent fiber-degrading strategies revealed by comparative genome-wide analysis of six Ruminococcal strains.</title>
        <authorList>
            <person name="Dassa B."/>
            <person name="Borovok I."/>
            <person name="Lamed R."/>
            <person name="Flint H."/>
            <person name="Yeoman C.J."/>
            <person name="White B."/>
            <person name="Bayer E.A."/>
        </authorList>
    </citation>
    <scope>NUCLEOTIDE SEQUENCE [LARGE SCALE GENOMIC DNA]</scope>
    <source>
        <strain evidence="4 5">SY3</strain>
    </source>
</reference>
<evidence type="ECO:0000259" key="2">
    <source>
        <dbReference type="Pfam" id="PF02579"/>
    </source>
</evidence>
<protein>
    <submittedName>
        <fullName evidence="4">Dinitrogenase iron-molybdenum cofactor biosynthesis protein</fullName>
    </submittedName>
</protein>
<dbReference type="PANTHER" id="PTHR42983">
    <property type="entry name" value="DINITROGENASE IRON-MOLYBDENUM COFACTOR PROTEIN-RELATED"/>
    <property type="match status" value="1"/>
</dbReference>
<feature type="domain" description="Transposase InsH N-terminal" evidence="3">
    <location>
        <begin position="24"/>
        <end position="82"/>
    </location>
</feature>